<proteinExistence type="predicted"/>
<dbReference type="AlphaFoldDB" id="A0A5M8QP85"/>
<gene>
    <name evidence="1" type="ORF">FEM33_20520</name>
</gene>
<sequence length="225" mass="25364">MAKEKPVLDFKTLIEEAKQFSINESKLHPEIYGTTDGKAIGTLIESKFKVHLTEKYALGASSAAKGLDLPSVLTDIKVTSIRQPQSSSPFKDAKQKIYGLGYNLLLFVYDKEDDHEQKAAKLDFKSCAFITKERTADYTITMRLRQMLNDDANIEDIMAYLSDRNIPADDISLKKIAEQILKSPPELGYLTMSNALQWRLQYSRIVGLSKEVDGIIKIIDKVNNI</sequence>
<protein>
    <submittedName>
        <fullName evidence="1">Restriction endonuclease</fullName>
    </submittedName>
</protein>
<dbReference type="EMBL" id="VBSN01000062">
    <property type="protein sequence ID" value="KAA6436814.1"/>
    <property type="molecule type" value="Genomic_DNA"/>
</dbReference>
<evidence type="ECO:0000313" key="2">
    <source>
        <dbReference type="Proteomes" id="UP000323994"/>
    </source>
</evidence>
<keyword evidence="1" id="KW-0540">Nuclease</keyword>
<evidence type="ECO:0000313" key="1">
    <source>
        <dbReference type="EMBL" id="KAA6436814.1"/>
    </source>
</evidence>
<keyword evidence="1" id="KW-0255">Endonuclease</keyword>
<dbReference type="RefSeq" id="WP_139013867.1">
    <property type="nucleotide sequence ID" value="NZ_VBSN01000062.1"/>
</dbReference>
<reference evidence="1 2" key="1">
    <citation type="submission" date="2019-05" db="EMBL/GenBank/DDBJ databases">
        <authorList>
            <person name="Qu J.-H."/>
        </authorList>
    </citation>
    <scope>NUCLEOTIDE SEQUENCE [LARGE SCALE GENOMIC DNA]</scope>
    <source>
        <strain evidence="1 2">NS28</strain>
    </source>
</reference>
<accession>A0A5M8QP85</accession>
<comment type="caution">
    <text evidence="1">The sequence shown here is derived from an EMBL/GenBank/DDBJ whole genome shotgun (WGS) entry which is preliminary data.</text>
</comment>
<dbReference type="GO" id="GO:0004519">
    <property type="term" value="F:endonuclease activity"/>
    <property type="evidence" value="ECO:0007669"/>
    <property type="project" value="UniProtKB-KW"/>
</dbReference>
<name>A0A5M8QP85_9BACT</name>
<dbReference type="OrthoDB" id="9796209at2"/>
<dbReference type="Proteomes" id="UP000323994">
    <property type="component" value="Unassembled WGS sequence"/>
</dbReference>
<keyword evidence="2" id="KW-1185">Reference proteome</keyword>
<organism evidence="1 2">
    <name type="scientific">Dyadobacter flavalbus</name>
    <dbReference type="NCBI Taxonomy" id="2579942"/>
    <lineage>
        <taxon>Bacteria</taxon>
        <taxon>Pseudomonadati</taxon>
        <taxon>Bacteroidota</taxon>
        <taxon>Cytophagia</taxon>
        <taxon>Cytophagales</taxon>
        <taxon>Spirosomataceae</taxon>
        <taxon>Dyadobacter</taxon>
    </lineage>
</organism>
<keyword evidence="1" id="KW-0378">Hydrolase</keyword>